<evidence type="ECO:0000313" key="6">
    <source>
        <dbReference type="Proteomes" id="UP001175001"/>
    </source>
</evidence>
<feature type="domain" description="Carrier" evidence="4">
    <location>
        <begin position="566"/>
        <end position="648"/>
    </location>
</feature>
<dbReference type="SUPFAM" id="SSF51735">
    <property type="entry name" value="NAD(P)-binding Rossmann-fold domains"/>
    <property type="match status" value="1"/>
</dbReference>
<comment type="caution">
    <text evidence="5">The sequence shown here is derived from an EMBL/GenBank/DDBJ whole genome shotgun (WGS) entry which is preliminary data.</text>
</comment>
<name>A0AA39YCR6_9PEZI</name>
<dbReference type="Gene3D" id="3.40.50.12780">
    <property type="entry name" value="N-terminal domain of ligase-like"/>
    <property type="match status" value="1"/>
</dbReference>
<dbReference type="PANTHER" id="PTHR43439:SF2">
    <property type="entry name" value="ENZYME, PUTATIVE (JCVI)-RELATED"/>
    <property type="match status" value="1"/>
</dbReference>
<evidence type="ECO:0000256" key="2">
    <source>
        <dbReference type="ARBA" id="ARBA00022553"/>
    </source>
</evidence>
<evidence type="ECO:0000256" key="1">
    <source>
        <dbReference type="ARBA" id="ARBA00022450"/>
    </source>
</evidence>
<sequence length="1109" mass="118247">MGSLPDVEQPCVTLDQVIRRRAETHADQVLISYPANESDFVDYTGADLERLTRLAATRYAAAFAQLDEATRPNGPSSTVALVGVSSLEYYITFLALQRLGLTSMFISPRLADQGFTHLLKSTQCKVIVASGPSEADMQRVRATSGLPLSVIPMLSLPSLTDYHQPTKHPLPPIDDPDHALRFIIHSGGTTGLPKPVPLLSASWLLQAAKIAGRMPRVDTLSTLPLFHSFGLATLLRCLVNGSRLSLLSASRPITAGAVLTGLDATNSRALVTVPYVLKFLAEVDDGVGIQRLAQLEQVIAAGSAVPDALGDALVVGAGVRLFHLYGLTECGALMEPCSTNPQTPELWNWVRPLPDAEPYLKFEPVSTTTSSGEGEGETLYHLVVLPGLKAKVFADQPDGSYATKDLFRRHPSTPDANMWKFVARLDDIIVLVNGEKADPVPLEEAVGRNANVRAAVVFGAQRDALGMVVVAADRAAGLSEAEIVQSVLPDLQRGNERVPAYARIAPDAIIVKPAGTQFPCTDKATVIRSLFLKQFAKEIDEFYAKREELANGGGEGAAESVVDDDADIRDLVRQTVRGELRLAEKEGGADLADDSDFFALGMDSLQATNVRSRLLKRVNLGGGRTLATNVVFDHPSVELLTAHLLDVRAGQEENGGGPQSAEELAMRLLEKYSTFDEPPTLGTAIPSPEKESILLTGATGALGIHILSTLLPNPRIATIHCLVRAPDTASALSRIHAALSHSHLLPSPTLLSKISPIPCDLSSLSASSPSLGLPPAVYAEVAASTTRIIHAAWAVDFNRALRSFDASCLAPTHALLRLAAASPLERKPVVAFVSSIAAALRAGGPAAAATTSPSSSEAASPAPSSPGGSDESDGGDGGHAKRSAIPESLHPWSAVAEGMGYGQSKWVAERMCAAAAASTAGVDARVLRVGQLCGDTGHGVWNTAEAIPTTVRAALTVGALPVVENEEGDEELAWLPVDVAARAVVELAFANTARFRVWHVENERLVRWNAGFLPALRKAGLEFEAVPAREWVRRLERSEQDAERNPPVKLLEFFRKRYGAVGTEPHPVFDMTEARKVAPSLRGGTAVDEELVGKFLRFWIEEWSGPAGK</sequence>
<proteinExistence type="predicted"/>
<evidence type="ECO:0000259" key="4">
    <source>
        <dbReference type="PROSITE" id="PS50075"/>
    </source>
</evidence>
<dbReference type="InterPro" id="IPR000873">
    <property type="entry name" value="AMP-dep_synth/lig_dom"/>
</dbReference>
<dbReference type="Pfam" id="PF00550">
    <property type="entry name" value="PP-binding"/>
    <property type="match status" value="1"/>
</dbReference>
<dbReference type="EMBL" id="JAUJDW010000038">
    <property type="protein sequence ID" value="KAK0650267.1"/>
    <property type="molecule type" value="Genomic_DNA"/>
</dbReference>
<reference evidence="5" key="1">
    <citation type="submission" date="2023-06" db="EMBL/GenBank/DDBJ databases">
        <title>Multi-omics analyses reveal the molecular pathogenesis toolkit of Lasiodiplodia hormozganensis, a cross-kingdom pathogen.</title>
        <authorList>
            <person name="Felix C."/>
            <person name="Meneses R."/>
            <person name="Goncalves M.F.M."/>
            <person name="Tilleman L."/>
            <person name="Duarte A.S."/>
            <person name="Jorrin-Novo J.V."/>
            <person name="Van De Peer Y."/>
            <person name="Deforce D."/>
            <person name="Van Nieuwerburgh F."/>
            <person name="Esteves A.C."/>
            <person name="Alves A."/>
        </authorList>
    </citation>
    <scope>NUCLEOTIDE SEQUENCE</scope>
    <source>
        <strain evidence="5">CBS 339.90</strain>
    </source>
</reference>
<dbReference type="InterPro" id="IPR009081">
    <property type="entry name" value="PP-bd_ACP"/>
</dbReference>
<dbReference type="AlphaFoldDB" id="A0AA39YCR6"/>
<evidence type="ECO:0000313" key="5">
    <source>
        <dbReference type="EMBL" id="KAK0650267.1"/>
    </source>
</evidence>
<keyword evidence="1" id="KW-0596">Phosphopantetheine</keyword>
<dbReference type="InterPro" id="IPR036291">
    <property type="entry name" value="NAD(P)-bd_dom_sf"/>
</dbReference>
<dbReference type="SMART" id="SM00823">
    <property type="entry name" value="PKS_PP"/>
    <property type="match status" value="1"/>
</dbReference>
<dbReference type="InterPro" id="IPR020806">
    <property type="entry name" value="PKS_PP-bd"/>
</dbReference>
<feature type="compositionally biased region" description="Low complexity" evidence="3">
    <location>
        <begin position="847"/>
        <end position="869"/>
    </location>
</feature>
<keyword evidence="2" id="KW-0597">Phosphoprotein</keyword>
<dbReference type="InterPro" id="IPR013120">
    <property type="entry name" value="FAR_NAD-bd"/>
</dbReference>
<dbReference type="InterPro" id="IPR051414">
    <property type="entry name" value="Adenylate-forming_Reductase"/>
</dbReference>
<dbReference type="GO" id="GO:0031177">
    <property type="term" value="F:phosphopantetheine binding"/>
    <property type="evidence" value="ECO:0007669"/>
    <property type="project" value="InterPro"/>
</dbReference>
<dbReference type="InterPro" id="IPR020845">
    <property type="entry name" value="AMP-binding_CS"/>
</dbReference>
<dbReference type="Pfam" id="PF23562">
    <property type="entry name" value="AMP-binding_C_3"/>
    <property type="match status" value="1"/>
</dbReference>
<feature type="region of interest" description="Disordered" evidence="3">
    <location>
        <begin position="847"/>
        <end position="884"/>
    </location>
</feature>
<evidence type="ECO:0000256" key="3">
    <source>
        <dbReference type="SAM" id="MobiDB-lite"/>
    </source>
</evidence>
<dbReference type="InterPro" id="IPR036736">
    <property type="entry name" value="ACP-like_sf"/>
</dbReference>
<dbReference type="PROSITE" id="PS00455">
    <property type="entry name" value="AMP_BINDING"/>
    <property type="match status" value="1"/>
</dbReference>
<dbReference type="Pfam" id="PF07993">
    <property type="entry name" value="NAD_binding_4"/>
    <property type="match status" value="1"/>
</dbReference>
<dbReference type="InterPro" id="IPR006162">
    <property type="entry name" value="Ppantetheine_attach_site"/>
</dbReference>
<organism evidence="5 6">
    <name type="scientific">Lasiodiplodia hormozganensis</name>
    <dbReference type="NCBI Taxonomy" id="869390"/>
    <lineage>
        <taxon>Eukaryota</taxon>
        <taxon>Fungi</taxon>
        <taxon>Dikarya</taxon>
        <taxon>Ascomycota</taxon>
        <taxon>Pezizomycotina</taxon>
        <taxon>Dothideomycetes</taxon>
        <taxon>Dothideomycetes incertae sedis</taxon>
        <taxon>Botryosphaeriales</taxon>
        <taxon>Botryosphaeriaceae</taxon>
        <taxon>Lasiodiplodia</taxon>
    </lineage>
</organism>
<dbReference type="SUPFAM" id="SSF56801">
    <property type="entry name" value="Acetyl-CoA synthetase-like"/>
    <property type="match status" value="1"/>
</dbReference>
<dbReference type="Gene3D" id="1.10.1200.10">
    <property type="entry name" value="ACP-like"/>
    <property type="match status" value="1"/>
</dbReference>
<gene>
    <name evidence="5" type="primary">FUB8_6</name>
    <name evidence="5" type="ORF">DIS24_g7059</name>
</gene>
<dbReference type="Gene3D" id="3.40.50.720">
    <property type="entry name" value="NAD(P)-binding Rossmann-like Domain"/>
    <property type="match status" value="1"/>
</dbReference>
<accession>A0AA39YCR6</accession>
<dbReference type="Proteomes" id="UP001175001">
    <property type="component" value="Unassembled WGS sequence"/>
</dbReference>
<keyword evidence="6" id="KW-1185">Reference proteome</keyword>
<dbReference type="PROSITE" id="PS00012">
    <property type="entry name" value="PHOSPHOPANTETHEINE"/>
    <property type="match status" value="1"/>
</dbReference>
<dbReference type="InterPro" id="IPR042099">
    <property type="entry name" value="ANL_N_sf"/>
</dbReference>
<dbReference type="SUPFAM" id="SSF47336">
    <property type="entry name" value="ACP-like"/>
    <property type="match status" value="1"/>
</dbReference>
<dbReference type="PROSITE" id="PS50075">
    <property type="entry name" value="CARRIER"/>
    <property type="match status" value="1"/>
</dbReference>
<dbReference type="Pfam" id="PF00501">
    <property type="entry name" value="AMP-binding"/>
    <property type="match status" value="1"/>
</dbReference>
<dbReference type="PANTHER" id="PTHR43439">
    <property type="entry name" value="PHENYLACETATE-COENZYME A LIGASE"/>
    <property type="match status" value="1"/>
</dbReference>
<protein>
    <submittedName>
        <fullName evidence="5">Non-canonical non-ribosomal peptide synthetase FUB8</fullName>
    </submittedName>
</protein>